<evidence type="ECO:0000313" key="26">
    <source>
        <dbReference type="Proteomes" id="UP000824219"/>
    </source>
</evidence>
<evidence type="ECO:0000256" key="15">
    <source>
        <dbReference type="ARBA" id="ARBA00022853"/>
    </source>
</evidence>
<feature type="compositionally biased region" description="Polar residues" evidence="22">
    <location>
        <begin position="560"/>
        <end position="574"/>
    </location>
</feature>
<evidence type="ECO:0000256" key="17">
    <source>
        <dbReference type="ARBA" id="ARBA00023212"/>
    </source>
</evidence>
<evidence type="ECO:0000256" key="21">
    <source>
        <dbReference type="PROSITE-ProRule" id="PRU00221"/>
    </source>
</evidence>
<evidence type="ECO:0000256" key="20">
    <source>
        <dbReference type="ARBA" id="ARBA00033046"/>
    </source>
</evidence>
<comment type="cofactor">
    <cofactor evidence="1">
        <name>Fe(2+)</name>
        <dbReference type="ChEBI" id="CHEBI:29033"/>
    </cofactor>
</comment>
<dbReference type="Gene3D" id="2.130.10.10">
    <property type="entry name" value="YVTN repeat-like/Quinoprotein amine dehydrogenase"/>
    <property type="match status" value="1"/>
</dbReference>
<dbReference type="PROSITE" id="PS50082">
    <property type="entry name" value="WD_REPEATS_2"/>
    <property type="match status" value="1"/>
</dbReference>
<dbReference type="AlphaFoldDB" id="A0A9D3N214"/>
<evidence type="ECO:0000256" key="1">
    <source>
        <dbReference type="ARBA" id="ARBA00001954"/>
    </source>
</evidence>
<dbReference type="InterPro" id="IPR032675">
    <property type="entry name" value="LRR_dom_sf"/>
</dbReference>
<dbReference type="InterPro" id="IPR052489">
    <property type="entry name" value="LRWD1"/>
</dbReference>
<dbReference type="InterPro" id="IPR037151">
    <property type="entry name" value="AlkB-like_sf"/>
</dbReference>
<evidence type="ECO:0000256" key="7">
    <source>
        <dbReference type="ARBA" id="ARBA00015536"/>
    </source>
</evidence>
<evidence type="ECO:0000256" key="12">
    <source>
        <dbReference type="ARBA" id="ARBA00022705"/>
    </source>
</evidence>
<keyword evidence="13" id="KW-0677">Repeat</keyword>
<name>A0A9D3N214_9TELE</name>
<dbReference type="PANTHER" id="PTHR24370:SF10">
    <property type="entry name" value="LEUCINE-RICH REPEAT AND WD REPEAT-CONTAINING PROTEIN 1"/>
    <property type="match status" value="1"/>
</dbReference>
<evidence type="ECO:0000256" key="11">
    <source>
        <dbReference type="ARBA" id="ARBA00022614"/>
    </source>
</evidence>
<evidence type="ECO:0000259" key="24">
    <source>
        <dbReference type="Pfam" id="PF23215"/>
    </source>
</evidence>
<dbReference type="SMART" id="SM00320">
    <property type="entry name" value="WD40"/>
    <property type="match status" value="3"/>
</dbReference>
<dbReference type="GO" id="GO:0006325">
    <property type="term" value="P:chromatin organization"/>
    <property type="evidence" value="ECO:0007669"/>
    <property type="project" value="UniProtKB-KW"/>
</dbReference>
<reference evidence="25 26" key="1">
    <citation type="submission" date="2021-06" db="EMBL/GenBank/DDBJ databases">
        <title>Chromosome-level genome assembly of the red-tail catfish (Hemibagrus wyckioides).</title>
        <authorList>
            <person name="Shao F."/>
        </authorList>
    </citation>
    <scope>NUCLEOTIDE SEQUENCE [LARGE SCALE GENOMIC DNA]</scope>
    <source>
        <strain evidence="25">EC202008001</strain>
        <tissue evidence="25">Blood</tissue>
    </source>
</reference>
<dbReference type="FunFam" id="2.130.10.10:FF:000488">
    <property type="entry name" value="Leucine-rich repeat and WD repeat-containing protein 1"/>
    <property type="match status" value="1"/>
</dbReference>
<dbReference type="GO" id="GO:0005813">
    <property type="term" value="C:centrosome"/>
    <property type="evidence" value="ECO:0007669"/>
    <property type="project" value="UniProtKB-SubCell"/>
</dbReference>
<keyword evidence="12" id="KW-0235">DNA replication</keyword>
<dbReference type="PANTHER" id="PTHR24370">
    <property type="entry name" value="OPTICIN"/>
    <property type="match status" value="1"/>
</dbReference>
<keyword evidence="15" id="KW-0156">Chromatin regulator</keyword>
<dbReference type="InterPro" id="IPR001611">
    <property type="entry name" value="Leu-rich_rpt"/>
</dbReference>
<evidence type="ECO:0000313" key="25">
    <source>
        <dbReference type="EMBL" id="KAG7314566.1"/>
    </source>
</evidence>
<evidence type="ECO:0000256" key="22">
    <source>
        <dbReference type="SAM" id="MobiDB-lite"/>
    </source>
</evidence>
<evidence type="ECO:0000256" key="8">
    <source>
        <dbReference type="ARBA" id="ARBA00022454"/>
    </source>
</evidence>
<dbReference type="EMBL" id="JAHKSW010000028">
    <property type="protein sequence ID" value="KAG7314566.1"/>
    <property type="molecule type" value="Genomic_DNA"/>
</dbReference>
<keyword evidence="18" id="KW-0539">Nucleus</keyword>
<keyword evidence="26" id="KW-1185">Reference proteome</keyword>
<dbReference type="InterPro" id="IPR056160">
    <property type="entry name" value="WD_LRWD1"/>
</dbReference>
<dbReference type="Proteomes" id="UP000824219">
    <property type="component" value="Linkage Group LG28"/>
</dbReference>
<dbReference type="GO" id="GO:0000781">
    <property type="term" value="C:chromosome, telomeric region"/>
    <property type="evidence" value="ECO:0007669"/>
    <property type="project" value="UniProtKB-SubCell"/>
</dbReference>
<dbReference type="SUPFAM" id="SSF51197">
    <property type="entry name" value="Clavaminate synthase-like"/>
    <property type="match status" value="1"/>
</dbReference>
<dbReference type="SUPFAM" id="SSF50978">
    <property type="entry name" value="WD40 repeat-like"/>
    <property type="match status" value="1"/>
</dbReference>
<keyword evidence="10 21" id="KW-0853">WD repeat</keyword>
<dbReference type="SUPFAM" id="SSF52058">
    <property type="entry name" value="L domain-like"/>
    <property type="match status" value="1"/>
</dbReference>
<evidence type="ECO:0000256" key="13">
    <source>
        <dbReference type="ARBA" id="ARBA00022737"/>
    </source>
</evidence>
<evidence type="ECO:0000256" key="10">
    <source>
        <dbReference type="ARBA" id="ARBA00022574"/>
    </source>
</evidence>
<evidence type="ECO:0000256" key="2">
    <source>
        <dbReference type="ARBA" id="ARBA00004123"/>
    </source>
</evidence>
<dbReference type="PROSITE" id="PS51450">
    <property type="entry name" value="LRR"/>
    <property type="match status" value="2"/>
</dbReference>
<evidence type="ECO:0000256" key="4">
    <source>
        <dbReference type="ARBA" id="ARBA00004574"/>
    </source>
</evidence>
<evidence type="ECO:0000256" key="3">
    <source>
        <dbReference type="ARBA" id="ARBA00004300"/>
    </source>
</evidence>
<evidence type="ECO:0000259" key="23">
    <source>
        <dbReference type="Pfam" id="PF23211"/>
    </source>
</evidence>
<dbReference type="GO" id="GO:0071169">
    <property type="term" value="P:establishment of protein localization to chromatin"/>
    <property type="evidence" value="ECO:0007669"/>
    <property type="project" value="TreeGrafter"/>
</dbReference>
<keyword evidence="16" id="KW-0779">Telomere</keyword>
<comment type="subcellular location">
    <subcellularLocation>
        <location evidence="5">Chromosome</location>
        <location evidence="5">Centromere</location>
        <location evidence="5">Kinetochore</location>
    </subcellularLocation>
    <subcellularLocation>
        <location evidence="4">Chromosome</location>
        <location evidence="4">Telomere</location>
    </subcellularLocation>
    <subcellularLocation>
        <location evidence="3">Cytoplasm</location>
        <location evidence="3">Cytoskeleton</location>
        <location evidence="3">Microtubule organizing center</location>
        <location evidence="3">Centrosome</location>
    </subcellularLocation>
    <subcellularLocation>
        <location evidence="2">Nucleus</location>
    </subcellularLocation>
</comment>
<protein>
    <recommendedName>
        <fullName evidence="7">Leucine-rich repeat and WD repeat-containing protein 1</fullName>
    </recommendedName>
    <alternativeName>
        <fullName evidence="20">Origin recognition complex-associated protein</fullName>
    </alternativeName>
</protein>
<organism evidence="25 26">
    <name type="scientific">Hemibagrus wyckioides</name>
    <dbReference type="NCBI Taxonomy" id="337641"/>
    <lineage>
        <taxon>Eukaryota</taxon>
        <taxon>Metazoa</taxon>
        <taxon>Chordata</taxon>
        <taxon>Craniata</taxon>
        <taxon>Vertebrata</taxon>
        <taxon>Euteleostomi</taxon>
        <taxon>Actinopterygii</taxon>
        <taxon>Neopterygii</taxon>
        <taxon>Teleostei</taxon>
        <taxon>Ostariophysi</taxon>
        <taxon>Siluriformes</taxon>
        <taxon>Bagridae</taxon>
        <taxon>Hemibagrus</taxon>
    </lineage>
</organism>
<dbReference type="GO" id="GO:0005664">
    <property type="term" value="C:nuclear origin of replication recognition complex"/>
    <property type="evidence" value="ECO:0007669"/>
    <property type="project" value="TreeGrafter"/>
</dbReference>
<keyword evidence="17" id="KW-0206">Cytoskeleton</keyword>
<evidence type="ECO:0000256" key="16">
    <source>
        <dbReference type="ARBA" id="ARBA00022895"/>
    </source>
</evidence>
<accession>A0A9D3N214</accession>
<evidence type="ECO:0000256" key="18">
    <source>
        <dbReference type="ARBA" id="ARBA00023242"/>
    </source>
</evidence>
<evidence type="ECO:0000256" key="6">
    <source>
        <dbReference type="ARBA" id="ARBA00007545"/>
    </source>
</evidence>
<dbReference type="InterPro" id="IPR036322">
    <property type="entry name" value="WD40_repeat_dom_sf"/>
</dbReference>
<keyword evidence="19" id="KW-0137">Centromere</keyword>
<keyword evidence="14" id="KW-0995">Kinetochore</keyword>
<dbReference type="Gene3D" id="3.80.10.10">
    <property type="entry name" value="Ribonuclease Inhibitor"/>
    <property type="match status" value="1"/>
</dbReference>
<dbReference type="Pfam" id="PF23211">
    <property type="entry name" value="LRR_LRWD1"/>
    <property type="match status" value="1"/>
</dbReference>
<dbReference type="GO" id="GO:0000776">
    <property type="term" value="C:kinetochore"/>
    <property type="evidence" value="ECO:0007669"/>
    <property type="project" value="UniProtKB-KW"/>
</dbReference>
<evidence type="ECO:0000256" key="14">
    <source>
        <dbReference type="ARBA" id="ARBA00022838"/>
    </source>
</evidence>
<feature type="repeat" description="WD" evidence="21">
    <location>
        <begin position="769"/>
        <end position="803"/>
    </location>
</feature>
<dbReference type="FunFam" id="2.60.120.590:FF:000008">
    <property type="entry name" value="Alpha-ketoglutarate-dependent dioxygenase alkB homolog 4"/>
    <property type="match status" value="1"/>
</dbReference>
<dbReference type="OrthoDB" id="7318948at2759"/>
<dbReference type="Pfam" id="PF23215">
    <property type="entry name" value="WD_LRWD1"/>
    <property type="match status" value="1"/>
</dbReference>
<dbReference type="GO" id="GO:0003682">
    <property type="term" value="F:chromatin binding"/>
    <property type="evidence" value="ECO:0007669"/>
    <property type="project" value="TreeGrafter"/>
</dbReference>
<dbReference type="PROSITE" id="PS00678">
    <property type="entry name" value="WD_REPEATS_1"/>
    <property type="match status" value="1"/>
</dbReference>
<feature type="domain" description="Leucine-rich repeat and WD repeat-containing protein 1 WD" evidence="24">
    <location>
        <begin position="652"/>
        <end position="1031"/>
    </location>
</feature>
<evidence type="ECO:0000256" key="19">
    <source>
        <dbReference type="ARBA" id="ARBA00023328"/>
    </source>
</evidence>
<dbReference type="SMART" id="SM00369">
    <property type="entry name" value="LRR_TYP"/>
    <property type="match status" value="1"/>
</dbReference>
<sequence>MAAKQQTANCGCKGIRTCLICEVNDDKRHLLDKKASVHYDFTYDQESKLAVPNAGNVHQAFPFPGVFLWENFVSEDEEKELVAKMDQDVWRESQSGRRKQDFGPKVNFKKRRVRLGGFSGLPANSHKLVDKMSKEPLLADFLPVEQCNLEYSPERGSAIDPHLDDSWLWGERLVTLNMLSDTVITMSLDQGWGDMDRGEVRVAVNIPRRCLFVMYGEARHRWKHAIHREHIHSRRVCSTFRELTPEFLNGGEQEKLGSELLDVASSFKDEVNPGVFLIMEKITEKILLGKGSPKTNKLEEITSINLSRMGLKKQDLSVALLNKLSALEELDLSGNMLQKLPAGLSLPRLRLLNFSNNDMEDVTSLEVLAGLEELRLDDNLYLTVSDEHKVMFLLPKLKILNGKDISATANHIRYVNSEILMKRVIAVWEKSFSLPDPATSQSLKELKNKFVNAACFQVKYGPSSLNDYTKWRVEVIAKEYFKSLTDPEKEEEDMTAETPVKENGSPLKRKNHDTDENCNTATPRKRRAIIQAAEPEASPRKSSRLTSTASVEASPRKSSRTQGTPQKSDPSISSPKCIKMNTPEANPRKSSRLQNTPKKVTVTPVVMTPTAKGAKKNLKVQLATPQACSSSKTENRASWKATKYQVPKESASLQPLHVLQCHSKQDSPDDFSTQLWACAFQPTDDKSSAWTQSVATCGGETVCVIDCKSGHVLKKYKVPGEEFFTLAWTTVLMAREGGCARSCSILAAGGKRGMVKLIHPRANLAYGEFRASRRAISVLRFSPCQTSFLFSGAYDNKIIMWDIGGLDRDYNFKTSQLIVMETCSTPLHICLPPGSPDTHLISGCDNGLYSFDIQLSKNMQKRAEEMEIVFPVYKKGNKDNNYRTIDGLSFLTEDIVASKSHMQGSIYLWSWSGTRALCQGRKKEVSAVILAELQWSNTDIPYLSLNTCPGFGYVVCGDEKGRLWTYHITDLAKANFKSGKAVPATEVLEWPSPVRSGSGPVEGPSINSVAMDPELRYLVALSDKNMVVVWKRESAS</sequence>
<dbReference type="InterPro" id="IPR001680">
    <property type="entry name" value="WD40_rpt"/>
</dbReference>
<dbReference type="InterPro" id="IPR019775">
    <property type="entry name" value="WD40_repeat_CS"/>
</dbReference>
<feature type="region of interest" description="Disordered" evidence="22">
    <location>
        <begin position="486"/>
        <end position="600"/>
    </location>
</feature>
<keyword evidence="8" id="KW-0158">Chromosome</keyword>
<gene>
    <name evidence="25" type="ORF">KOW79_021869</name>
</gene>
<proteinExistence type="inferred from homology"/>
<dbReference type="Gene3D" id="2.60.120.590">
    <property type="entry name" value="Alpha-ketoglutarate-dependent dioxygenase AlkB-like"/>
    <property type="match status" value="1"/>
</dbReference>
<comment type="caution">
    <text evidence="25">The sequence shown here is derived from an EMBL/GenBank/DDBJ whole genome shotgun (WGS) entry which is preliminary data.</text>
</comment>
<feature type="domain" description="Leucine-rich repeat and WD repeat-containing protein 1 LRR" evidence="23">
    <location>
        <begin position="285"/>
        <end position="476"/>
    </location>
</feature>
<keyword evidence="11" id="KW-0433">Leucine-rich repeat</keyword>
<dbReference type="InterPro" id="IPR056363">
    <property type="entry name" value="LRR_LRWD1_dom"/>
</dbReference>
<comment type="similarity">
    <text evidence="6">Belongs to the LRWD1 family.</text>
</comment>
<dbReference type="InterPro" id="IPR015943">
    <property type="entry name" value="WD40/YVTN_repeat-like_dom_sf"/>
</dbReference>
<evidence type="ECO:0000256" key="9">
    <source>
        <dbReference type="ARBA" id="ARBA00022490"/>
    </source>
</evidence>
<dbReference type="FunFam" id="3.80.10.10:FF:000429">
    <property type="entry name" value="Leucine-rich repeat and WD repeat-containing protein 1"/>
    <property type="match status" value="1"/>
</dbReference>
<evidence type="ECO:0000256" key="5">
    <source>
        <dbReference type="ARBA" id="ARBA00004629"/>
    </source>
</evidence>
<dbReference type="InterPro" id="IPR003591">
    <property type="entry name" value="Leu-rich_rpt_typical-subtyp"/>
</dbReference>
<dbReference type="GO" id="GO:0006260">
    <property type="term" value="P:DNA replication"/>
    <property type="evidence" value="ECO:0007669"/>
    <property type="project" value="UniProtKB-KW"/>
</dbReference>
<keyword evidence="9" id="KW-0963">Cytoplasm</keyword>